<protein>
    <submittedName>
        <fullName evidence="3">Alpha/beta hydrolase</fullName>
    </submittedName>
</protein>
<organism evidence="3 4">
    <name type="scientific">Bradyrhizobium australiense</name>
    <dbReference type="NCBI Taxonomy" id="2721161"/>
    <lineage>
        <taxon>Bacteria</taxon>
        <taxon>Pseudomonadati</taxon>
        <taxon>Pseudomonadota</taxon>
        <taxon>Alphaproteobacteria</taxon>
        <taxon>Hyphomicrobiales</taxon>
        <taxon>Nitrobacteraceae</taxon>
        <taxon>Bradyrhizobium</taxon>
    </lineage>
</organism>
<proteinExistence type="predicted"/>
<dbReference type="AlphaFoldDB" id="A0A7Y4GUJ6"/>
<keyword evidence="1 3" id="KW-0378">Hydrolase</keyword>
<gene>
    <name evidence="3" type="ORF">HCN58_20250</name>
</gene>
<dbReference type="PANTHER" id="PTHR48081">
    <property type="entry name" value="AB HYDROLASE SUPERFAMILY PROTEIN C4A8.06C"/>
    <property type="match status" value="1"/>
</dbReference>
<reference evidence="3 4" key="1">
    <citation type="submission" date="2020-03" db="EMBL/GenBank/DDBJ databases">
        <title>Bradyrhizobium diversity isolated from nodules of Indigofera sp.</title>
        <authorList>
            <person name="Klepa M."/>
            <person name="Helene L."/>
            <person name="Hungria M."/>
        </authorList>
    </citation>
    <scope>NUCLEOTIDE SEQUENCE [LARGE SCALE GENOMIC DNA]</scope>
    <source>
        <strain evidence="3 4">WSM 1791</strain>
    </source>
</reference>
<dbReference type="EMBL" id="JAAVLX010000006">
    <property type="protein sequence ID" value="NOJ41888.1"/>
    <property type="molecule type" value="Genomic_DNA"/>
</dbReference>
<dbReference type="Proteomes" id="UP000544122">
    <property type="component" value="Unassembled WGS sequence"/>
</dbReference>
<keyword evidence="4" id="KW-1185">Reference proteome</keyword>
<sequence>MSLRAELLRIGIRMLLKRRGGSLDVEQWRRNMRAMERFVPHPPSRSATVEIEAGRVRFHRVTTPASRPERNVLYLHGGAYVSGAPIYYRHFLWRIADALQARVWALEYRLAPEHAFPAALEDAVEGYRCLAHHAADIRQLFVVGDSAGGGLALGLLLRLRDDGKPLPAAAVALSPWTDLALTGASLRTNAAADPMLNVEDLPDLAKLYLAGADPRTPHASPLYGDPAGLPPVLIQVGSDEILRDDAVRMAEKLRSHNPRSRIEIWRRMPHAWQLFVPVLPESHQAIAQIGAFVSEMQR</sequence>
<evidence type="ECO:0000259" key="2">
    <source>
        <dbReference type="Pfam" id="PF07859"/>
    </source>
</evidence>
<evidence type="ECO:0000256" key="1">
    <source>
        <dbReference type="ARBA" id="ARBA00022801"/>
    </source>
</evidence>
<dbReference type="RefSeq" id="WP_171581135.1">
    <property type="nucleotide sequence ID" value="NZ_JAAVLX010000006.1"/>
</dbReference>
<dbReference type="InterPro" id="IPR013094">
    <property type="entry name" value="AB_hydrolase_3"/>
</dbReference>
<dbReference type="InterPro" id="IPR050300">
    <property type="entry name" value="GDXG_lipolytic_enzyme"/>
</dbReference>
<dbReference type="Gene3D" id="3.40.50.1820">
    <property type="entry name" value="alpha/beta hydrolase"/>
    <property type="match status" value="1"/>
</dbReference>
<accession>A0A7Y4GUJ6</accession>
<evidence type="ECO:0000313" key="4">
    <source>
        <dbReference type="Proteomes" id="UP000544122"/>
    </source>
</evidence>
<comment type="caution">
    <text evidence="3">The sequence shown here is derived from an EMBL/GenBank/DDBJ whole genome shotgun (WGS) entry which is preliminary data.</text>
</comment>
<dbReference type="InterPro" id="IPR029058">
    <property type="entry name" value="AB_hydrolase_fold"/>
</dbReference>
<evidence type="ECO:0000313" key="3">
    <source>
        <dbReference type="EMBL" id="NOJ41888.1"/>
    </source>
</evidence>
<dbReference type="SUPFAM" id="SSF53474">
    <property type="entry name" value="alpha/beta-Hydrolases"/>
    <property type="match status" value="1"/>
</dbReference>
<feature type="domain" description="Alpha/beta hydrolase fold-3" evidence="2">
    <location>
        <begin position="72"/>
        <end position="273"/>
    </location>
</feature>
<name>A0A7Y4GUJ6_9BRAD</name>
<dbReference type="GO" id="GO:0016787">
    <property type="term" value="F:hydrolase activity"/>
    <property type="evidence" value="ECO:0007669"/>
    <property type="project" value="UniProtKB-KW"/>
</dbReference>
<dbReference type="PANTHER" id="PTHR48081:SF8">
    <property type="entry name" value="ALPHA_BETA HYDROLASE FOLD-3 DOMAIN-CONTAINING PROTEIN-RELATED"/>
    <property type="match status" value="1"/>
</dbReference>
<dbReference type="Pfam" id="PF07859">
    <property type="entry name" value="Abhydrolase_3"/>
    <property type="match status" value="1"/>
</dbReference>